<keyword evidence="3" id="KW-0732">Signal</keyword>
<keyword evidence="4" id="KW-0472">Membrane</keyword>
<proteinExistence type="inferred from homology"/>
<organism evidence="5 6">
    <name type="scientific">Marinicrinis sediminis</name>
    <dbReference type="NCBI Taxonomy" id="1652465"/>
    <lineage>
        <taxon>Bacteria</taxon>
        <taxon>Bacillati</taxon>
        <taxon>Bacillota</taxon>
        <taxon>Bacilli</taxon>
        <taxon>Bacillales</taxon>
        <taxon>Paenibacillaceae</taxon>
    </lineage>
</organism>
<evidence type="ECO:0000256" key="3">
    <source>
        <dbReference type="ARBA" id="ARBA00022729"/>
    </source>
</evidence>
<reference evidence="6" key="1">
    <citation type="journal article" date="2019" name="Int. J. Syst. Evol. Microbiol.">
        <title>The Global Catalogue of Microorganisms (GCM) 10K type strain sequencing project: providing services to taxonomists for standard genome sequencing and annotation.</title>
        <authorList>
            <consortium name="The Broad Institute Genomics Platform"/>
            <consortium name="The Broad Institute Genome Sequencing Center for Infectious Disease"/>
            <person name="Wu L."/>
            <person name="Ma J."/>
        </authorList>
    </citation>
    <scope>NUCLEOTIDE SEQUENCE [LARGE SCALE GENOMIC DNA]</scope>
    <source>
        <strain evidence="6">KCTC 33676</strain>
    </source>
</reference>
<protein>
    <submittedName>
        <fullName evidence="5">Molybdate ABC transporter substrate-binding protein</fullName>
    </submittedName>
</protein>
<dbReference type="NCBIfam" id="TIGR01256">
    <property type="entry name" value="modA"/>
    <property type="match status" value="1"/>
</dbReference>
<feature type="transmembrane region" description="Helical" evidence="4">
    <location>
        <begin position="12"/>
        <end position="32"/>
    </location>
</feature>
<dbReference type="EMBL" id="JBHUMM010000002">
    <property type="protein sequence ID" value="MFD2670323.1"/>
    <property type="molecule type" value="Genomic_DNA"/>
</dbReference>
<evidence type="ECO:0000313" key="5">
    <source>
        <dbReference type="EMBL" id="MFD2670323.1"/>
    </source>
</evidence>
<sequence>MSRLRDVQKFPVGRGLTVCVVVVAVMAIGWLLQAGASRSSSSVELTISAASSLAGVLTEAGQAYEEKHPGVKLHFQFGGSGGLAEQIRHGAPVDLLLSASRYQVDELMAHGELDESSHRLFIANSLVVVVPKASPVQQMDWPDLLHINLDTIAVGQPGVPARDYIRQSEPLKAVWEKLAPQAVWTKSVHQALTYAETEQVDAAIVYATDAMRSEHVRVVCHLSPSLYASIHYAGAVTRDSRHPREAIRFLMYLTSEAGQQHFRRYGFNAVDTGTDANRLSGQARLDGGEEG</sequence>
<keyword evidence="2" id="KW-0479">Metal-binding</keyword>
<dbReference type="PANTHER" id="PTHR30632">
    <property type="entry name" value="MOLYBDATE-BINDING PERIPLASMIC PROTEIN"/>
    <property type="match status" value="1"/>
</dbReference>
<evidence type="ECO:0000256" key="4">
    <source>
        <dbReference type="SAM" id="Phobius"/>
    </source>
</evidence>
<name>A0ABW5R5Q3_9BACL</name>
<evidence type="ECO:0000313" key="6">
    <source>
        <dbReference type="Proteomes" id="UP001597497"/>
    </source>
</evidence>
<dbReference type="Proteomes" id="UP001597497">
    <property type="component" value="Unassembled WGS sequence"/>
</dbReference>
<accession>A0ABW5R5Q3</accession>
<keyword evidence="4" id="KW-1133">Transmembrane helix</keyword>
<gene>
    <name evidence="5" type="primary">modA</name>
    <name evidence="5" type="ORF">ACFSUC_01725</name>
</gene>
<evidence type="ECO:0000256" key="2">
    <source>
        <dbReference type="ARBA" id="ARBA00022723"/>
    </source>
</evidence>
<comment type="similarity">
    <text evidence="1">Belongs to the bacterial solute-binding protein ModA family.</text>
</comment>
<comment type="caution">
    <text evidence="5">The sequence shown here is derived from an EMBL/GenBank/DDBJ whole genome shotgun (WGS) entry which is preliminary data.</text>
</comment>
<dbReference type="PIRSF" id="PIRSF004846">
    <property type="entry name" value="ModA"/>
    <property type="match status" value="1"/>
</dbReference>
<evidence type="ECO:0000256" key="1">
    <source>
        <dbReference type="ARBA" id="ARBA00009175"/>
    </source>
</evidence>
<dbReference type="PANTHER" id="PTHR30632:SF0">
    <property type="entry name" value="SULFATE-BINDING PROTEIN"/>
    <property type="match status" value="1"/>
</dbReference>
<dbReference type="Gene3D" id="3.40.190.10">
    <property type="entry name" value="Periplasmic binding protein-like II"/>
    <property type="match status" value="2"/>
</dbReference>
<dbReference type="Pfam" id="PF13531">
    <property type="entry name" value="SBP_bac_11"/>
    <property type="match status" value="1"/>
</dbReference>
<dbReference type="RefSeq" id="WP_379927679.1">
    <property type="nucleotide sequence ID" value="NZ_JBHUMM010000002.1"/>
</dbReference>
<dbReference type="InterPro" id="IPR050682">
    <property type="entry name" value="ModA/WtpA"/>
</dbReference>
<dbReference type="InterPro" id="IPR005950">
    <property type="entry name" value="ModA"/>
</dbReference>
<keyword evidence="4" id="KW-0812">Transmembrane</keyword>
<keyword evidence="6" id="KW-1185">Reference proteome</keyword>
<dbReference type="SUPFAM" id="SSF53850">
    <property type="entry name" value="Periplasmic binding protein-like II"/>
    <property type="match status" value="1"/>
</dbReference>